<accession>A0AAD8M3Z8</accession>
<reference evidence="2" key="1">
    <citation type="submission" date="2023-02" db="EMBL/GenBank/DDBJ databases">
        <title>Genome of toxic invasive species Heracleum sosnowskyi carries increased number of genes despite the absence of recent whole-genome duplications.</title>
        <authorList>
            <person name="Schelkunov M."/>
            <person name="Shtratnikova V."/>
            <person name="Makarenko M."/>
            <person name="Klepikova A."/>
            <person name="Omelchenko D."/>
            <person name="Novikova G."/>
            <person name="Obukhova E."/>
            <person name="Bogdanov V."/>
            <person name="Penin A."/>
            <person name="Logacheva M."/>
        </authorList>
    </citation>
    <scope>NUCLEOTIDE SEQUENCE</scope>
    <source>
        <strain evidence="2">Hsosn_3</strain>
        <tissue evidence="2">Leaf</tissue>
    </source>
</reference>
<protein>
    <recommendedName>
        <fullName evidence="4">DUF4283 domain-containing protein</fullName>
    </recommendedName>
</protein>
<dbReference type="EMBL" id="JAUIZM010000011">
    <property type="protein sequence ID" value="KAK1358488.1"/>
    <property type="molecule type" value="Genomic_DNA"/>
</dbReference>
<dbReference type="Proteomes" id="UP001237642">
    <property type="component" value="Unassembled WGS sequence"/>
</dbReference>
<dbReference type="AlphaFoldDB" id="A0AAD8M3Z8"/>
<dbReference type="InterPro" id="IPR040256">
    <property type="entry name" value="At4g02000-like"/>
</dbReference>
<gene>
    <name evidence="2" type="ORF">POM88_051744</name>
</gene>
<organism evidence="2 3">
    <name type="scientific">Heracleum sosnowskyi</name>
    <dbReference type="NCBI Taxonomy" id="360622"/>
    <lineage>
        <taxon>Eukaryota</taxon>
        <taxon>Viridiplantae</taxon>
        <taxon>Streptophyta</taxon>
        <taxon>Embryophyta</taxon>
        <taxon>Tracheophyta</taxon>
        <taxon>Spermatophyta</taxon>
        <taxon>Magnoliopsida</taxon>
        <taxon>eudicotyledons</taxon>
        <taxon>Gunneridae</taxon>
        <taxon>Pentapetalae</taxon>
        <taxon>asterids</taxon>
        <taxon>campanulids</taxon>
        <taxon>Apiales</taxon>
        <taxon>Apiaceae</taxon>
        <taxon>Apioideae</taxon>
        <taxon>apioid superclade</taxon>
        <taxon>Tordylieae</taxon>
        <taxon>Tordyliinae</taxon>
        <taxon>Heracleum</taxon>
    </lineage>
</organism>
<feature type="region of interest" description="Disordered" evidence="1">
    <location>
        <begin position="1"/>
        <end position="28"/>
    </location>
</feature>
<evidence type="ECO:0008006" key="4">
    <source>
        <dbReference type="Google" id="ProtNLM"/>
    </source>
</evidence>
<dbReference type="PANTHER" id="PTHR31286">
    <property type="entry name" value="GLYCINE-RICH CELL WALL STRUCTURAL PROTEIN 1.8-LIKE"/>
    <property type="match status" value="1"/>
</dbReference>
<reference evidence="2" key="2">
    <citation type="submission" date="2023-05" db="EMBL/GenBank/DDBJ databases">
        <authorList>
            <person name="Schelkunov M.I."/>
        </authorList>
    </citation>
    <scope>NUCLEOTIDE SEQUENCE</scope>
    <source>
        <strain evidence="2">Hsosn_3</strain>
        <tissue evidence="2">Leaf</tissue>
    </source>
</reference>
<proteinExistence type="predicted"/>
<evidence type="ECO:0000313" key="2">
    <source>
        <dbReference type="EMBL" id="KAK1358488.1"/>
    </source>
</evidence>
<sequence>MVSQGTIVPDYMPDGTDEDSLDELKSRKEVEDYPNLVDREIDILEDSSDLAGQKTRSSALGGILVVVSDVEGSDGEEPLFETVVEAVERHTISRVAKMTFVQNREERVDLIALRAKLQEMQAYMEKHDLFMAMFEKESMMADVKFNFGLQDPTTFIGGRDEFGLPIFTNWTSEKSSNQVLNEILVTGADHSIKGVNVEENVGVSGVKDSQGVSVVDVSNPKTWANILKNDSPPLVKFDYFPLAPSSSVVEPPIEVLKKGIDKFKLCIVGTFTKGAHSFSAVTSFVKSMTDFLARGTWYILQKPMVVTVWGAKPGVNKISFMPLWIKLSSVPECYWTDEGLSRLASVVGRPLGADTLTSKLEMLPLAKMCVSYKIGDPLPNEIMVSAIDPSTEESYTAKVLVSYPIRPLSCNGCHSLGHSVRLKTCLNTTINKPKLCDYVTLHDLVNSITGI</sequence>
<keyword evidence="3" id="KW-1185">Reference proteome</keyword>
<evidence type="ECO:0000313" key="3">
    <source>
        <dbReference type="Proteomes" id="UP001237642"/>
    </source>
</evidence>
<comment type="caution">
    <text evidence="2">The sequence shown here is derived from an EMBL/GenBank/DDBJ whole genome shotgun (WGS) entry which is preliminary data.</text>
</comment>
<evidence type="ECO:0000256" key="1">
    <source>
        <dbReference type="SAM" id="MobiDB-lite"/>
    </source>
</evidence>
<dbReference type="PANTHER" id="PTHR31286:SF165">
    <property type="entry name" value="DUF4283 DOMAIN-CONTAINING PROTEIN"/>
    <property type="match status" value="1"/>
</dbReference>
<name>A0AAD8M3Z8_9APIA</name>